<dbReference type="GO" id="GO:0005634">
    <property type="term" value="C:nucleus"/>
    <property type="evidence" value="ECO:0007669"/>
    <property type="project" value="UniProtKB-SubCell"/>
</dbReference>
<dbReference type="InterPro" id="IPR001138">
    <property type="entry name" value="Zn2Cys6_DnaBD"/>
</dbReference>
<dbReference type="AlphaFoldDB" id="A0A8H7W9G0"/>
<name>A0A8H7W9G0_9HELO</name>
<evidence type="ECO:0000256" key="1">
    <source>
        <dbReference type="ARBA" id="ARBA00004123"/>
    </source>
</evidence>
<dbReference type="PANTHER" id="PTHR37534">
    <property type="entry name" value="TRANSCRIPTIONAL ACTIVATOR PROTEIN UGA3"/>
    <property type="match status" value="1"/>
</dbReference>
<organism evidence="4 5">
    <name type="scientific">Cadophora malorum</name>
    <dbReference type="NCBI Taxonomy" id="108018"/>
    <lineage>
        <taxon>Eukaryota</taxon>
        <taxon>Fungi</taxon>
        <taxon>Dikarya</taxon>
        <taxon>Ascomycota</taxon>
        <taxon>Pezizomycotina</taxon>
        <taxon>Leotiomycetes</taxon>
        <taxon>Helotiales</taxon>
        <taxon>Ploettnerulaceae</taxon>
        <taxon>Cadophora</taxon>
    </lineage>
</organism>
<dbReference type="GO" id="GO:0008270">
    <property type="term" value="F:zinc ion binding"/>
    <property type="evidence" value="ECO:0007669"/>
    <property type="project" value="InterPro"/>
</dbReference>
<dbReference type="PANTHER" id="PTHR37534:SF26">
    <property type="entry name" value="TRANSCRIPTION FACTOR, PUTATIVE-RELATED"/>
    <property type="match status" value="1"/>
</dbReference>
<comment type="caution">
    <text evidence="4">The sequence shown here is derived from an EMBL/GenBank/DDBJ whole genome shotgun (WGS) entry which is preliminary data.</text>
</comment>
<feature type="domain" description="Zn(2)-C6 fungal-type" evidence="3">
    <location>
        <begin position="34"/>
        <end position="62"/>
    </location>
</feature>
<evidence type="ECO:0000256" key="2">
    <source>
        <dbReference type="ARBA" id="ARBA00023242"/>
    </source>
</evidence>
<dbReference type="EMBL" id="JAFJYH010000153">
    <property type="protein sequence ID" value="KAG4417478.1"/>
    <property type="molecule type" value="Genomic_DNA"/>
</dbReference>
<accession>A0A8H7W9G0</accession>
<dbReference type="OrthoDB" id="5213892at2759"/>
<comment type="subcellular location">
    <subcellularLocation>
        <location evidence="1">Nucleus</location>
    </subcellularLocation>
</comment>
<dbReference type="InterPro" id="IPR021858">
    <property type="entry name" value="Fun_TF"/>
</dbReference>
<keyword evidence="5" id="KW-1185">Reference proteome</keyword>
<dbReference type="GO" id="GO:0000981">
    <property type="term" value="F:DNA-binding transcription factor activity, RNA polymerase II-specific"/>
    <property type="evidence" value="ECO:0007669"/>
    <property type="project" value="InterPro"/>
</dbReference>
<evidence type="ECO:0000313" key="4">
    <source>
        <dbReference type="EMBL" id="KAG4417478.1"/>
    </source>
</evidence>
<dbReference type="Proteomes" id="UP000664132">
    <property type="component" value="Unassembled WGS sequence"/>
</dbReference>
<evidence type="ECO:0000259" key="3">
    <source>
        <dbReference type="PROSITE" id="PS50048"/>
    </source>
</evidence>
<protein>
    <recommendedName>
        <fullName evidence="3">Zn(2)-C6 fungal-type domain-containing protein</fullName>
    </recommendedName>
</protein>
<dbReference type="Pfam" id="PF00172">
    <property type="entry name" value="Zn_clus"/>
    <property type="match status" value="1"/>
</dbReference>
<reference evidence="4" key="1">
    <citation type="submission" date="2021-02" db="EMBL/GenBank/DDBJ databases">
        <title>Genome sequence Cadophora malorum strain M34.</title>
        <authorList>
            <person name="Stefanovic E."/>
            <person name="Vu D."/>
            <person name="Scully C."/>
            <person name="Dijksterhuis J."/>
            <person name="Roader J."/>
            <person name="Houbraken J."/>
        </authorList>
    </citation>
    <scope>NUCLEOTIDE SEQUENCE</scope>
    <source>
        <strain evidence="4">M34</strain>
    </source>
</reference>
<dbReference type="GO" id="GO:0045944">
    <property type="term" value="P:positive regulation of transcription by RNA polymerase II"/>
    <property type="evidence" value="ECO:0007669"/>
    <property type="project" value="TreeGrafter"/>
</dbReference>
<dbReference type="PROSITE" id="PS00463">
    <property type="entry name" value="ZN2_CY6_FUNGAL_1"/>
    <property type="match status" value="1"/>
</dbReference>
<gene>
    <name evidence="4" type="ORF">IFR04_009361</name>
</gene>
<sequence>MKSSKVTLSGLSHITPSTTLERVKMAKEARSKGACWTCRLRRKKCDERVLACVACTSNYLPCYGYEKPDWADGGVKQKAKAEELRVTIREVASAKRSQLKQRKPKLFADSAISVPGTKIVDVDNIIPDTFQLTIDNTQSKRPPHHFVEIREMFDEYSSDELATPQVLAHDPREELLAHYVDAVFPVQFPVSPDSKTGRVWLLPLIMQVKPLYHAAISIAAYHRKMMGQSIGDQNYWNIHHGLALKELRQYLGECHGYNLAVSLESNVEVLGTIVLLVSLEVMMGDTESWFVHMKGPLHLLPSLRNACENRAMLSPEHFRGLQFFSAVIVWYNALSCASTGLIPWAPTSCLRTALGGWVDVCRVTACHSEVTISIVEIAALNVQIKQRGLDDPELDATASRINRELRDWTRRLGADTNKEVDVDALVTRAFASAAQIYLSVVASGLGSELELRKICISVTESLVALEAITDLQILSTLVWPICITGCMATAWQKDEMKKIFLSMEKVHVLQLGSMDRCRKIIEECWRLRQDNCDADSRTTWIEAMDSLGLKILLV</sequence>
<keyword evidence="2" id="KW-0539">Nucleus</keyword>
<dbReference type="Gene3D" id="4.10.240.10">
    <property type="entry name" value="Zn(2)-C6 fungal-type DNA-binding domain"/>
    <property type="match status" value="1"/>
</dbReference>
<proteinExistence type="predicted"/>
<dbReference type="InterPro" id="IPR036864">
    <property type="entry name" value="Zn2-C6_fun-type_DNA-bd_sf"/>
</dbReference>
<dbReference type="GO" id="GO:0000976">
    <property type="term" value="F:transcription cis-regulatory region binding"/>
    <property type="evidence" value="ECO:0007669"/>
    <property type="project" value="TreeGrafter"/>
</dbReference>
<dbReference type="PROSITE" id="PS50048">
    <property type="entry name" value="ZN2_CY6_FUNGAL_2"/>
    <property type="match status" value="1"/>
</dbReference>
<dbReference type="CDD" id="cd00067">
    <property type="entry name" value="GAL4"/>
    <property type="match status" value="1"/>
</dbReference>
<dbReference type="SUPFAM" id="SSF57701">
    <property type="entry name" value="Zn2/Cys6 DNA-binding domain"/>
    <property type="match status" value="1"/>
</dbReference>
<dbReference type="SMART" id="SM00066">
    <property type="entry name" value="GAL4"/>
    <property type="match status" value="1"/>
</dbReference>
<dbReference type="Pfam" id="PF11951">
    <property type="entry name" value="Fungal_trans_2"/>
    <property type="match status" value="1"/>
</dbReference>
<evidence type="ECO:0000313" key="5">
    <source>
        <dbReference type="Proteomes" id="UP000664132"/>
    </source>
</evidence>